<feature type="region of interest" description="Disordered" evidence="1">
    <location>
        <begin position="1"/>
        <end position="50"/>
    </location>
</feature>
<accession>A0A1H4KSB5</accession>
<gene>
    <name evidence="2" type="ORF">SAMN05443244_1333</name>
</gene>
<sequence length="50" mass="5502">MANTKALAHDERKVAKRTARKNAAPKAPRTTPRGSNKQKMRSAVKGTSKR</sequence>
<dbReference type="Proteomes" id="UP000182409">
    <property type="component" value="Unassembled WGS sequence"/>
</dbReference>
<reference evidence="2 3" key="1">
    <citation type="submission" date="2016-10" db="EMBL/GenBank/DDBJ databases">
        <authorList>
            <person name="de Groot N.N."/>
        </authorList>
    </citation>
    <scope>NUCLEOTIDE SEQUENCE [LARGE SCALE GENOMIC DNA]</scope>
    <source>
        <strain evidence="2 3">AB35.6</strain>
    </source>
</reference>
<evidence type="ECO:0000313" key="3">
    <source>
        <dbReference type="Proteomes" id="UP000182409"/>
    </source>
</evidence>
<name>A0A1H4KSB5_9BACT</name>
<dbReference type="AlphaFoldDB" id="A0A1H4KSB5"/>
<feature type="compositionally biased region" description="Basic residues" evidence="1">
    <location>
        <begin position="36"/>
        <end position="50"/>
    </location>
</feature>
<organism evidence="2 3">
    <name type="scientific">Terriglobus roseus</name>
    <dbReference type="NCBI Taxonomy" id="392734"/>
    <lineage>
        <taxon>Bacteria</taxon>
        <taxon>Pseudomonadati</taxon>
        <taxon>Acidobacteriota</taxon>
        <taxon>Terriglobia</taxon>
        <taxon>Terriglobales</taxon>
        <taxon>Acidobacteriaceae</taxon>
        <taxon>Terriglobus</taxon>
    </lineage>
</organism>
<dbReference type="OMA" id="MANTKSI"/>
<dbReference type="EMBL" id="FNSD01000001">
    <property type="protein sequence ID" value="SEB61429.1"/>
    <property type="molecule type" value="Genomic_DNA"/>
</dbReference>
<dbReference type="RefSeq" id="WP_014784736.1">
    <property type="nucleotide sequence ID" value="NZ_FNSD01000001.1"/>
</dbReference>
<protein>
    <submittedName>
        <fullName evidence="2">Uncharacterized protein</fullName>
    </submittedName>
</protein>
<proteinExistence type="predicted"/>
<evidence type="ECO:0000313" key="2">
    <source>
        <dbReference type="EMBL" id="SEB61429.1"/>
    </source>
</evidence>
<evidence type="ECO:0000256" key="1">
    <source>
        <dbReference type="SAM" id="MobiDB-lite"/>
    </source>
</evidence>